<reference evidence="11 12" key="1">
    <citation type="journal article" date="2015" name="Genome Announc.">
        <title>Complete Genome Sequence of a Novel Bacterium within the Family Rhodocyclaceae That Degrades Polycyclic Aromatic Hydrocarbons.</title>
        <authorList>
            <person name="Singleton D.R."/>
            <person name="Dickey A.N."/>
            <person name="Scholl E.H."/>
            <person name="Wright F.A."/>
            <person name="Aitken M.D."/>
        </authorList>
    </citation>
    <scope>NUCLEOTIDE SEQUENCE [LARGE SCALE GENOMIC DNA]</scope>
    <source>
        <strain evidence="12">PG1-Ca6</strain>
    </source>
</reference>
<evidence type="ECO:0000256" key="2">
    <source>
        <dbReference type="ARBA" id="ARBA00006555"/>
    </source>
</evidence>
<name>A0A0C5JC93_9PROT</name>
<dbReference type="Gene3D" id="3.30.1150.10">
    <property type="match status" value="1"/>
</dbReference>
<evidence type="ECO:0000256" key="5">
    <source>
        <dbReference type="ARBA" id="ARBA00022519"/>
    </source>
</evidence>
<dbReference type="GO" id="GO:0031992">
    <property type="term" value="F:energy transducer activity"/>
    <property type="evidence" value="ECO:0007669"/>
    <property type="project" value="TreeGrafter"/>
</dbReference>
<keyword evidence="7" id="KW-0653">Protein transport</keyword>
<dbReference type="InterPro" id="IPR006260">
    <property type="entry name" value="TonB/TolA_C"/>
</dbReference>
<dbReference type="GO" id="GO:0098797">
    <property type="term" value="C:plasma membrane protein complex"/>
    <property type="evidence" value="ECO:0007669"/>
    <property type="project" value="TreeGrafter"/>
</dbReference>
<dbReference type="PROSITE" id="PS52015">
    <property type="entry name" value="TONB_CTD"/>
    <property type="match status" value="1"/>
</dbReference>
<gene>
    <name evidence="11" type="ORF">PG1C_05285</name>
</gene>
<protein>
    <recommendedName>
        <fullName evidence="10">TonB C-terminal domain-containing protein</fullName>
    </recommendedName>
</protein>
<comment type="subcellular location">
    <subcellularLocation>
        <location evidence="1">Cell inner membrane</location>
        <topology evidence="1">Single-pass membrane protein</topology>
        <orientation evidence="1">Periplasmic side</orientation>
    </subcellularLocation>
</comment>
<keyword evidence="3" id="KW-0813">Transport</keyword>
<dbReference type="PANTHER" id="PTHR33446">
    <property type="entry name" value="PROTEIN TONB-RELATED"/>
    <property type="match status" value="1"/>
</dbReference>
<dbReference type="PANTHER" id="PTHR33446:SF2">
    <property type="entry name" value="PROTEIN TONB"/>
    <property type="match status" value="1"/>
</dbReference>
<organism evidence="11 12">
    <name type="scientific">Rugosibacter aromaticivorans</name>
    <dbReference type="NCBI Taxonomy" id="1565605"/>
    <lineage>
        <taxon>Bacteria</taxon>
        <taxon>Pseudomonadati</taxon>
        <taxon>Pseudomonadota</taxon>
        <taxon>Betaproteobacteria</taxon>
        <taxon>Nitrosomonadales</taxon>
        <taxon>Sterolibacteriaceae</taxon>
        <taxon>Rugosibacter</taxon>
    </lineage>
</organism>
<feature type="domain" description="TonB C-terminal" evidence="10">
    <location>
        <begin position="90"/>
        <end position="181"/>
    </location>
</feature>
<keyword evidence="6" id="KW-0812">Transmembrane</keyword>
<evidence type="ECO:0000256" key="8">
    <source>
        <dbReference type="ARBA" id="ARBA00022989"/>
    </source>
</evidence>
<dbReference type="SUPFAM" id="SSF74653">
    <property type="entry name" value="TolA/TonB C-terminal domain"/>
    <property type="match status" value="1"/>
</dbReference>
<dbReference type="Proteomes" id="UP000061603">
    <property type="component" value="Chromosome"/>
</dbReference>
<evidence type="ECO:0000313" key="12">
    <source>
        <dbReference type="Proteomes" id="UP000061603"/>
    </source>
</evidence>
<comment type="similarity">
    <text evidence="2">Belongs to the TonB family.</text>
</comment>
<evidence type="ECO:0000256" key="3">
    <source>
        <dbReference type="ARBA" id="ARBA00022448"/>
    </source>
</evidence>
<dbReference type="STRING" id="1565605.PG1C_05285"/>
<dbReference type="HOGENOM" id="CLU_076057_2_0_4"/>
<dbReference type="Pfam" id="PF03544">
    <property type="entry name" value="TonB_C"/>
    <property type="match status" value="1"/>
</dbReference>
<keyword evidence="4" id="KW-1003">Cell membrane</keyword>
<dbReference type="NCBIfam" id="TIGR01352">
    <property type="entry name" value="tonB_Cterm"/>
    <property type="match status" value="1"/>
</dbReference>
<dbReference type="AlphaFoldDB" id="A0A0C5JC93"/>
<accession>A0A0C5JC93</accession>
<keyword evidence="5" id="KW-0997">Cell inner membrane</keyword>
<evidence type="ECO:0000313" key="11">
    <source>
        <dbReference type="EMBL" id="AJP49435.1"/>
    </source>
</evidence>
<keyword evidence="12" id="KW-1185">Reference proteome</keyword>
<dbReference type="EMBL" id="CP010554">
    <property type="protein sequence ID" value="AJP49435.1"/>
    <property type="molecule type" value="Genomic_DNA"/>
</dbReference>
<evidence type="ECO:0000256" key="1">
    <source>
        <dbReference type="ARBA" id="ARBA00004383"/>
    </source>
</evidence>
<keyword evidence="9" id="KW-0472">Membrane</keyword>
<evidence type="ECO:0000259" key="10">
    <source>
        <dbReference type="PROSITE" id="PS52015"/>
    </source>
</evidence>
<dbReference type="InterPro" id="IPR051045">
    <property type="entry name" value="TonB-dependent_transducer"/>
</dbReference>
<dbReference type="GO" id="GO:0015031">
    <property type="term" value="P:protein transport"/>
    <property type="evidence" value="ECO:0007669"/>
    <property type="project" value="UniProtKB-KW"/>
</dbReference>
<evidence type="ECO:0000256" key="7">
    <source>
        <dbReference type="ARBA" id="ARBA00022927"/>
    </source>
</evidence>
<evidence type="ECO:0000256" key="6">
    <source>
        <dbReference type="ARBA" id="ARBA00022692"/>
    </source>
</evidence>
<dbReference type="KEGG" id="rbu:PG1C_05285"/>
<keyword evidence="8" id="KW-1133">Transmembrane helix</keyword>
<proteinExistence type="inferred from homology"/>
<dbReference type="GO" id="GO:0055085">
    <property type="term" value="P:transmembrane transport"/>
    <property type="evidence" value="ECO:0007669"/>
    <property type="project" value="InterPro"/>
</dbReference>
<evidence type="ECO:0000256" key="4">
    <source>
        <dbReference type="ARBA" id="ARBA00022475"/>
    </source>
</evidence>
<evidence type="ECO:0000256" key="9">
    <source>
        <dbReference type="ARBA" id="ARBA00023136"/>
    </source>
</evidence>
<sequence>MRIKTVSLPTEPAVLSVSLLSPAEAAKPEPGIVPPHPKPVARKQVPIQQPAQLVVPSEAPVAASVAVPPAQTFVASTPPIDAPPASMPTQPRFDADYLDNPKPTYPPLSRRVGEQGRVVLRVRVGADGLANDVQLHISSGFARLDNSALETVQHWKFVPARRGNEAIAATVLIPIVFSLKG</sequence>
<dbReference type="InterPro" id="IPR037682">
    <property type="entry name" value="TonB_C"/>
</dbReference>